<comment type="similarity">
    <text evidence="1">Belongs to the ARG7 family.</text>
</comment>
<dbReference type="EMBL" id="CM007658">
    <property type="protein sequence ID" value="ONH90866.1"/>
    <property type="molecule type" value="Genomic_DNA"/>
</dbReference>
<dbReference type="AlphaFoldDB" id="A0A251MUW0"/>
<name>A0A251MUW0_PRUPE</name>
<keyword evidence="3" id="KW-1185">Reference proteome</keyword>
<reference evidence="2 3" key="1">
    <citation type="journal article" date="2013" name="Nat. Genet.">
        <title>The high-quality draft genome of peach (Prunus persica) identifies unique patterns of genetic diversity, domestication and genome evolution.</title>
        <authorList>
            <consortium name="International Peach Genome Initiative"/>
            <person name="Verde I."/>
            <person name="Abbott A.G."/>
            <person name="Scalabrin S."/>
            <person name="Jung S."/>
            <person name="Shu S."/>
            <person name="Marroni F."/>
            <person name="Zhebentyayeva T."/>
            <person name="Dettori M.T."/>
            <person name="Grimwood J."/>
            <person name="Cattonaro F."/>
            <person name="Zuccolo A."/>
            <person name="Rossini L."/>
            <person name="Jenkins J."/>
            <person name="Vendramin E."/>
            <person name="Meisel L.A."/>
            <person name="Decroocq V."/>
            <person name="Sosinski B."/>
            <person name="Prochnik S."/>
            <person name="Mitros T."/>
            <person name="Policriti A."/>
            <person name="Cipriani G."/>
            <person name="Dondini L."/>
            <person name="Ficklin S."/>
            <person name="Goodstein D.M."/>
            <person name="Xuan P."/>
            <person name="Del Fabbro C."/>
            <person name="Aramini V."/>
            <person name="Copetti D."/>
            <person name="Gonzalez S."/>
            <person name="Horner D.S."/>
            <person name="Falchi R."/>
            <person name="Lucas S."/>
            <person name="Mica E."/>
            <person name="Maldonado J."/>
            <person name="Lazzari B."/>
            <person name="Bielenberg D."/>
            <person name="Pirona R."/>
            <person name="Miculan M."/>
            <person name="Barakat A."/>
            <person name="Testolin R."/>
            <person name="Stella A."/>
            <person name="Tartarini S."/>
            <person name="Tonutti P."/>
            <person name="Arus P."/>
            <person name="Orellana A."/>
            <person name="Wells C."/>
            <person name="Main D."/>
            <person name="Vizzotto G."/>
            <person name="Silva H."/>
            <person name="Salamini F."/>
            <person name="Schmutz J."/>
            <person name="Morgante M."/>
            <person name="Rokhsar D.S."/>
        </authorList>
    </citation>
    <scope>NUCLEOTIDE SEQUENCE [LARGE SCALE GENOMIC DNA]</scope>
    <source>
        <strain evidence="3">cv. Nemared</strain>
    </source>
</reference>
<evidence type="ECO:0000313" key="3">
    <source>
        <dbReference type="Proteomes" id="UP000006882"/>
    </source>
</evidence>
<dbReference type="GO" id="GO:0009733">
    <property type="term" value="P:response to auxin"/>
    <property type="evidence" value="ECO:0007669"/>
    <property type="project" value="InterPro"/>
</dbReference>
<evidence type="ECO:0000256" key="1">
    <source>
        <dbReference type="ARBA" id="ARBA00006974"/>
    </source>
</evidence>
<dbReference type="PANTHER" id="PTHR31929">
    <property type="entry name" value="SAUR-LIKE AUXIN-RESPONSIVE PROTEIN FAMILY-RELATED"/>
    <property type="match status" value="1"/>
</dbReference>
<proteinExistence type="inferred from homology"/>
<sequence length="82" mass="9462">MLRKINLFQSPWMSQRLCSLCWGESKEAFYDSAIIYLNQSSFQELLSPGEDEFAYEHPVGCITIPCSEDTFLYLMIISRLGV</sequence>
<protein>
    <submittedName>
        <fullName evidence="2">Uncharacterized protein</fullName>
    </submittedName>
</protein>
<dbReference type="Pfam" id="PF02519">
    <property type="entry name" value="Auxin_inducible"/>
    <property type="match status" value="1"/>
</dbReference>
<dbReference type="Gramene" id="ONH90866">
    <property type="protein sequence ID" value="ONH90866"/>
    <property type="gene ID" value="PRUPE_8G078800"/>
</dbReference>
<dbReference type="InterPro" id="IPR003676">
    <property type="entry name" value="SAUR_fam"/>
</dbReference>
<gene>
    <name evidence="2" type="ORF">PRUPE_8G078800</name>
</gene>
<accession>A0A251MUW0</accession>
<dbReference type="Proteomes" id="UP000006882">
    <property type="component" value="Chromosome G8"/>
</dbReference>
<evidence type="ECO:0000313" key="2">
    <source>
        <dbReference type="EMBL" id="ONH90866.1"/>
    </source>
</evidence>
<organism evidence="2 3">
    <name type="scientific">Prunus persica</name>
    <name type="common">Peach</name>
    <name type="synonym">Amygdalus persica</name>
    <dbReference type="NCBI Taxonomy" id="3760"/>
    <lineage>
        <taxon>Eukaryota</taxon>
        <taxon>Viridiplantae</taxon>
        <taxon>Streptophyta</taxon>
        <taxon>Embryophyta</taxon>
        <taxon>Tracheophyta</taxon>
        <taxon>Spermatophyta</taxon>
        <taxon>Magnoliopsida</taxon>
        <taxon>eudicotyledons</taxon>
        <taxon>Gunneridae</taxon>
        <taxon>Pentapetalae</taxon>
        <taxon>rosids</taxon>
        <taxon>fabids</taxon>
        <taxon>Rosales</taxon>
        <taxon>Rosaceae</taxon>
        <taxon>Amygdaloideae</taxon>
        <taxon>Amygdaleae</taxon>
        <taxon>Prunus</taxon>
    </lineage>
</organism>